<reference evidence="1 2" key="1">
    <citation type="submission" date="2019-03" db="EMBL/GenBank/DDBJ databases">
        <title>Freshwater and sediment microbial communities from various areas in North America, analyzing microbe dynamics in response to fracking.</title>
        <authorList>
            <person name="Lamendella R."/>
        </authorList>
    </citation>
    <scope>NUCLEOTIDE SEQUENCE [LARGE SCALE GENOMIC DNA]</scope>
    <source>
        <strain evidence="1 2">74A</strain>
    </source>
</reference>
<accession>A0A4R2FJ96</accession>
<sequence length="84" mass="9908">MYPSKFDSQTLTLTAEYLAADRPFPSFQRLANKLSVTRATIYNWRATKPAFELLCQHILLKQALWNRLITEAEYQQRVARLYQV</sequence>
<proteinExistence type="predicted"/>
<evidence type="ECO:0000313" key="1">
    <source>
        <dbReference type="EMBL" id="TCN87878.1"/>
    </source>
</evidence>
<keyword evidence="2" id="KW-1185">Reference proteome</keyword>
<protein>
    <recommendedName>
        <fullName evidence="3">Homeodomain-like domain-containing protein</fullName>
    </recommendedName>
</protein>
<dbReference type="EMBL" id="SLWF01000004">
    <property type="protein sequence ID" value="TCN87878.1"/>
    <property type="molecule type" value="Genomic_DNA"/>
</dbReference>
<evidence type="ECO:0000313" key="2">
    <source>
        <dbReference type="Proteomes" id="UP000294832"/>
    </source>
</evidence>
<gene>
    <name evidence="1" type="ORF">EDC91_1049</name>
</gene>
<name>A0A4R2FJ96_9GAMM</name>
<dbReference type="AlphaFoldDB" id="A0A4R2FJ96"/>
<evidence type="ECO:0008006" key="3">
    <source>
        <dbReference type="Google" id="ProtNLM"/>
    </source>
</evidence>
<organism evidence="1 2">
    <name type="scientific">Shewanella fodinae</name>
    <dbReference type="NCBI Taxonomy" id="552357"/>
    <lineage>
        <taxon>Bacteria</taxon>
        <taxon>Pseudomonadati</taxon>
        <taxon>Pseudomonadota</taxon>
        <taxon>Gammaproteobacteria</taxon>
        <taxon>Alteromonadales</taxon>
        <taxon>Shewanellaceae</taxon>
        <taxon>Shewanella</taxon>
    </lineage>
</organism>
<comment type="caution">
    <text evidence="1">The sequence shown here is derived from an EMBL/GenBank/DDBJ whole genome shotgun (WGS) entry which is preliminary data.</text>
</comment>
<dbReference type="Proteomes" id="UP000294832">
    <property type="component" value="Unassembled WGS sequence"/>
</dbReference>